<gene>
    <name evidence="3" type="ORF">CLV70_115113</name>
</gene>
<dbReference type="PRINTS" id="PR00040">
    <property type="entry name" value="HTHMERR"/>
</dbReference>
<evidence type="ECO:0000256" key="1">
    <source>
        <dbReference type="ARBA" id="ARBA00023125"/>
    </source>
</evidence>
<dbReference type="Pfam" id="PF13411">
    <property type="entry name" value="MerR_1"/>
    <property type="match status" value="1"/>
</dbReference>
<protein>
    <submittedName>
        <fullName evidence="3">DNA-binding transcriptional MerR regulator</fullName>
    </submittedName>
</protein>
<dbReference type="InterPro" id="IPR009061">
    <property type="entry name" value="DNA-bd_dom_put_sf"/>
</dbReference>
<organism evidence="3 4">
    <name type="scientific">Pseudosporangium ferrugineum</name>
    <dbReference type="NCBI Taxonomy" id="439699"/>
    <lineage>
        <taxon>Bacteria</taxon>
        <taxon>Bacillati</taxon>
        <taxon>Actinomycetota</taxon>
        <taxon>Actinomycetes</taxon>
        <taxon>Micromonosporales</taxon>
        <taxon>Micromonosporaceae</taxon>
        <taxon>Pseudosporangium</taxon>
    </lineage>
</organism>
<dbReference type="AlphaFoldDB" id="A0A2T0RQJ5"/>
<dbReference type="Proteomes" id="UP000239209">
    <property type="component" value="Unassembled WGS sequence"/>
</dbReference>
<dbReference type="OrthoDB" id="9809391at2"/>
<name>A0A2T0RQJ5_9ACTN</name>
<comment type="caution">
    <text evidence="3">The sequence shown here is derived from an EMBL/GenBank/DDBJ whole genome shotgun (WGS) entry which is preliminary data.</text>
</comment>
<dbReference type="Gene3D" id="1.10.1660.10">
    <property type="match status" value="1"/>
</dbReference>
<dbReference type="PANTHER" id="PTHR30204:SF93">
    <property type="entry name" value="HTH MERR-TYPE DOMAIN-CONTAINING PROTEIN"/>
    <property type="match status" value="1"/>
</dbReference>
<keyword evidence="1 3" id="KW-0238">DNA-binding</keyword>
<accession>A0A2T0RQJ5</accession>
<dbReference type="SMART" id="SM00422">
    <property type="entry name" value="HTH_MERR"/>
    <property type="match status" value="1"/>
</dbReference>
<dbReference type="RefSeq" id="WP_106129599.1">
    <property type="nucleotide sequence ID" value="NZ_PVZG01000015.1"/>
</dbReference>
<dbReference type="InterPro" id="IPR047057">
    <property type="entry name" value="MerR_fam"/>
</dbReference>
<proteinExistence type="predicted"/>
<sequence length="318" mass="34975">MEDTYSIGEVARRTGLSVSAIRFYSDAGIVAPTGHTGAGYRRYDLRAVAGLELVRTLRELGASLDEIRRLLADKITLPELATAHLAIVEGQLSRFQARRAVLRTVVRQGGTTAQVSLMHKLVSMSDDARLQLIEEFWTDVTAGLEAQDFFAGHLRPWWPRLPPEPTSGQLEAWIELADLVQDADFREAVRRFLAETFAGSADPERETLLTDDDVEQQVAFLTEARAAAEAGVPVDSPRARDLANRWVTWMAARAGNQNFAEVRRRLIDADPNPHLIRHAELLGRYSSLTATVNGALPPQPTAAPASTWLHAAAAALPR</sequence>
<evidence type="ECO:0000259" key="2">
    <source>
        <dbReference type="PROSITE" id="PS50937"/>
    </source>
</evidence>
<dbReference type="InterPro" id="IPR000551">
    <property type="entry name" value="MerR-type_HTH_dom"/>
</dbReference>
<evidence type="ECO:0000313" key="3">
    <source>
        <dbReference type="EMBL" id="PRY23380.1"/>
    </source>
</evidence>
<evidence type="ECO:0000313" key="4">
    <source>
        <dbReference type="Proteomes" id="UP000239209"/>
    </source>
</evidence>
<feature type="domain" description="HTH merR-type" evidence="2">
    <location>
        <begin position="4"/>
        <end position="73"/>
    </location>
</feature>
<reference evidence="3 4" key="1">
    <citation type="submission" date="2018-03" db="EMBL/GenBank/DDBJ databases">
        <title>Genomic Encyclopedia of Archaeal and Bacterial Type Strains, Phase II (KMG-II): from individual species to whole genera.</title>
        <authorList>
            <person name="Goeker M."/>
        </authorList>
    </citation>
    <scope>NUCLEOTIDE SEQUENCE [LARGE SCALE GENOMIC DNA]</scope>
    <source>
        <strain evidence="3 4">DSM 45348</strain>
    </source>
</reference>
<keyword evidence="4" id="KW-1185">Reference proteome</keyword>
<dbReference type="PROSITE" id="PS50937">
    <property type="entry name" value="HTH_MERR_2"/>
    <property type="match status" value="1"/>
</dbReference>
<dbReference type="EMBL" id="PVZG01000015">
    <property type="protein sequence ID" value="PRY23380.1"/>
    <property type="molecule type" value="Genomic_DNA"/>
</dbReference>
<dbReference type="PANTHER" id="PTHR30204">
    <property type="entry name" value="REDOX-CYCLING DRUG-SENSING TRANSCRIPTIONAL ACTIVATOR SOXR"/>
    <property type="match status" value="1"/>
</dbReference>
<dbReference type="GO" id="GO:0003700">
    <property type="term" value="F:DNA-binding transcription factor activity"/>
    <property type="evidence" value="ECO:0007669"/>
    <property type="project" value="InterPro"/>
</dbReference>
<dbReference type="CDD" id="cd00592">
    <property type="entry name" value="HTH_MerR-like"/>
    <property type="match status" value="1"/>
</dbReference>
<dbReference type="GO" id="GO:0003677">
    <property type="term" value="F:DNA binding"/>
    <property type="evidence" value="ECO:0007669"/>
    <property type="project" value="UniProtKB-KW"/>
</dbReference>
<dbReference type="SUPFAM" id="SSF46955">
    <property type="entry name" value="Putative DNA-binding domain"/>
    <property type="match status" value="1"/>
</dbReference>